<name>A0A0A0J257_9MICO</name>
<dbReference type="OrthoDB" id="5149743at2"/>
<protein>
    <submittedName>
        <fullName evidence="1">Uncharacterized protein</fullName>
    </submittedName>
</protein>
<accession>A0A0A0J257</accession>
<comment type="caution">
    <text evidence="1">The sequence shown here is derived from an EMBL/GenBank/DDBJ whole genome shotgun (WGS) entry which is preliminary data.</text>
</comment>
<evidence type="ECO:0000313" key="1">
    <source>
        <dbReference type="EMBL" id="KGN30232.1"/>
    </source>
</evidence>
<dbReference type="eggNOG" id="ENOG5030583">
    <property type="taxonomic scope" value="Bacteria"/>
</dbReference>
<dbReference type="EMBL" id="AVPJ01000021">
    <property type="protein sequence ID" value="KGN30232.1"/>
    <property type="molecule type" value="Genomic_DNA"/>
</dbReference>
<dbReference type="AlphaFoldDB" id="A0A0A0J257"/>
<evidence type="ECO:0000313" key="2">
    <source>
        <dbReference type="Proteomes" id="UP000030002"/>
    </source>
</evidence>
<dbReference type="RefSeq" id="WP_035918961.1">
    <property type="nucleotide sequence ID" value="NZ_AVPJ01000021.1"/>
</dbReference>
<keyword evidence="2" id="KW-1185">Reference proteome</keyword>
<proteinExistence type="predicted"/>
<sequence>MTTTSTSTPTEFDGKCAFAISVGAVDSAPEHKPTHTLTRDGRTYGFLGPVPKLLFRIIPGSAARAHRRWDLTR</sequence>
<dbReference type="Proteomes" id="UP000030002">
    <property type="component" value="Unassembled WGS sequence"/>
</dbReference>
<organism evidence="1 2">
    <name type="scientific">Knoellia sinensis KCTC 19936</name>
    <dbReference type="NCBI Taxonomy" id="1385520"/>
    <lineage>
        <taxon>Bacteria</taxon>
        <taxon>Bacillati</taxon>
        <taxon>Actinomycetota</taxon>
        <taxon>Actinomycetes</taxon>
        <taxon>Micrococcales</taxon>
        <taxon>Intrasporangiaceae</taxon>
        <taxon>Knoellia</taxon>
    </lineage>
</organism>
<gene>
    <name evidence="1" type="ORF">N802_09485</name>
</gene>
<dbReference type="STRING" id="1385520.N802_09485"/>
<reference evidence="1 2" key="1">
    <citation type="submission" date="2013-08" db="EMBL/GenBank/DDBJ databases">
        <title>The genome sequence of Knoellia sinensis.</title>
        <authorList>
            <person name="Zhu W."/>
            <person name="Wang G."/>
        </authorList>
    </citation>
    <scope>NUCLEOTIDE SEQUENCE [LARGE SCALE GENOMIC DNA]</scope>
    <source>
        <strain evidence="1 2">KCTC 19936</strain>
    </source>
</reference>